<evidence type="ECO:0000313" key="11">
    <source>
        <dbReference type="EMBL" id="MBE7366772.1"/>
    </source>
</evidence>
<evidence type="ECO:0000256" key="3">
    <source>
        <dbReference type="ARBA" id="ARBA00022448"/>
    </source>
</evidence>
<keyword evidence="12" id="KW-1185">Reference proteome</keyword>
<evidence type="ECO:0000256" key="7">
    <source>
        <dbReference type="ARBA" id="ARBA00022927"/>
    </source>
</evidence>
<keyword evidence="7" id="KW-0653">Protein transport</keyword>
<dbReference type="Proteomes" id="UP000806285">
    <property type="component" value="Unassembled WGS sequence"/>
</dbReference>
<keyword evidence="6 10" id="KW-0812">Transmembrane</keyword>
<evidence type="ECO:0000256" key="6">
    <source>
        <dbReference type="ARBA" id="ARBA00022692"/>
    </source>
</evidence>
<evidence type="ECO:0000256" key="10">
    <source>
        <dbReference type="SAM" id="Phobius"/>
    </source>
</evidence>
<comment type="subcellular location">
    <subcellularLocation>
        <location evidence="1">Cell inner membrane</location>
        <topology evidence="1">Single-pass membrane protein</topology>
    </subcellularLocation>
</comment>
<gene>
    <name evidence="11" type="ORF">IM787_04245</name>
</gene>
<reference evidence="11 12" key="1">
    <citation type="submission" date="2020-10" db="EMBL/GenBank/DDBJ databases">
        <title>Ramlibacter sp. HM2 16S ribosomal RNA gene Genome sequencing and assembly.</title>
        <authorList>
            <person name="Kang M."/>
        </authorList>
    </citation>
    <scope>NUCLEOTIDE SEQUENCE [LARGE SCALE GENOMIC DNA]</scope>
    <source>
        <strain evidence="11 12">HM2</strain>
    </source>
</reference>
<dbReference type="RefSeq" id="WP_193675370.1">
    <property type="nucleotide sequence ID" value="NZ_JADDIV010000001.1"/>
</dbReference>
<organism evidence="11 12">
    <name type="scientific">Ramlibacter pallidus</name>
    <dbReference type="NCBI Taxonomy" id="2780087"/>
    <lineage>
        <taxon>Bacteria</taxon>
        <taxon>Pseudomonadati</taxon>
        <taxon>Pseudomonadota</taxon>
        <taxon>Betaproteobacteria</taxon>
        <taxon>Burkholderiales</taxon>
        <taxon>Comamonadaceae</taxon>
        <taxon>Ramlibacter</taxon>
    </lineage>
</organism>
<evidence type="ECO:0000256" key="1">
    <source>
        <dbReference type="ARBA" id="ARBA00004377"/>
    </source>
</evidence>
<dbReference type="Pfam" id="PF04612">
    <property type="entry name" value="T2SSM"/>
    <property type="match status" value="1"/>
</dbReference>
<evidence type="ECO:0000256" key="5">
    <source>
        <dbReference type="ARBA" id="ARBA00022519"/>
    </source>
</evidence>
<comment type="similarity">
    <text evidence="2">Belongs to the GSP M family.</text>
</comment>
<keyword evidence="4" id="KW-1003">Cell membrane</keyword>
<keyword evidence="9 10" id="KW-0472">Membrane</keyword>
<keyword evidence="8 10" id="KW-1133">Transmembrane helix</keyword>
<evidence type="ECO:0000256" key="4">
    <source>
        <dbReference type="ARBA" id="ARBA00022475"/>
    </source>
</evidence>
<dbReference type="SUPFAM" id="SSF103054">
    <property type="entry name" value="General secretion pathway protein M, EpsM"/>
    <property type="match status" value="1"/>
</dbReference>
<evidence type="ECO:0000256" key="2">
    <source>
        <dbReference type="ARBA" id="ARBA00010637"/>
    </source>
</evidence>
<keyword evidence="3" id="KW-0813">Transport</keyword>
<name>A0ABR9S0E2_9BURK</name>
<dbReference type="EMBL" id="JADDIV010000001">
    <property type="protein sequence ID" value="MBE7366772.1"/>
    <property type="molecule type" value="Genomic_DNA"/>
</dbReference>
<evidence type="ECO:0000256" key="9">
    <source>
        <dbReference type="ARBA" id="ARBA00023136"/>
    </source>
</evidence>
<evidence type="ECO:0000256" key="8">
    <source>
        <dbReference type="ARBA" id="ARBA00022989"/>
    </source>
</evidence>
<feature type="transmembrane region" description="Helical" evidence="10">
    <location>
        <begin position="20"/>
        <end position="43"/>
    </location>
</feature>
<dbReference type="InterPro" id="IPR007690">
    <property type="entry name" value="T2SS_GspM"/>
</dbReference>
<proteinExistence type="inferred from homology"/>
<sequence>MNVQDLRTRWAGLAPREQALVTAAAGLVVLALLWWILLGPALATLRSAEAQHRVLDQQVLQMRRLQAQARTMQAQPKQNPDEAMRQLEAAIRQQLGVSARYSIAGERVTVTLANVPAPALAQWLTQVRSNARAIPGEAKLARNPAGGWDGTLVLTLPAAR</sequence>
<accession>A0ABR9S0E2</accession>
<keyword evidence="5" id="KW-0997">Cell inner membrane</keyword>
<protein>
    <submittedName>
        <fullName evidence="11">Type II secretion system protein M</fullName>
    </submittedName>
</protein>
<evidence type="ECO:0000313" key="12">
    <source>
        <dbReference type="Proteomes" id="UP000806285"/>
    </source>
</evidence>
<comment type="caution">
    <text evidence="11">The sequence shown here is derived from an EMBL/GenBank/DDBJ whole genome shotgun (WGS) entry which is preliminary data.</text>
</comment>
<dbReference type="InterPro" id="IPR023229">
    <property type="entry name" value="T2SS_M_periplasmic_sf"/>
</dbReference>